<accession>A0ABT8H6Y2</accession>
<evidence type="ECO:0000313" key="2">
    <source>
        <dbReference type="EMBL" id="MDN4516518.1"/>
    </source>
</evidence>
<dbReference type="RefSeq" id="WP_208674621.1">
    <property type="nucleotide sequence ID" value="NZ_CP070380.1"/>
</dbReference>
<feature type="chain" id="PRO_5045683885" evidence="1">
    <location>
        <begin position="24"/>
        <end position="143"/>
    </location>
</feature>
<reference evidence="2" key="1">
    <citation type="submission" date="2023-07" db="EMBL/GenBank/DDBJ databases">
        <title>Degradation of tert-butanol by M. austroafricanum TBA100.</title>
        <authorList>
            <person name="Helbich S."/>
            <person name="Vainshtein Y."/>
        </authorList>
    </citation>
    <scope>NUCLEOTIDE SEQUENCE</scope>
    <source>
        <strain evidence="2">TBA100</strain>
    </source>
</reference>
<evidence type="ECO:0000313" key="3">
    <source>
        <dbReference type="Proteomes" id="UP001172687"/>
    </source>
</evidence>
<gene>
    <name evidence="2" type="ORF">QYF68_01600</name>
</gene>
<sequence length="143" mass="14923">MAHVLVAVSAALIGLVMYPSAPAADADADQTIRVQNGQIRCLVSADFEGRGRPAAVCARADGAPFSTSPAAMNLAVVQGSGELYYLKGSLPGPGSGDAVLGAGETYRVNGWTIETEELRTLITYDVGRHGIRVNPVEVAPIWK</sequence>
<organism evidence="2 3">
    <name type="scientific">Mycolicibacterium austroafricanum</name>
    <name type="common">Mycobacterium austroafricanum</name>
    <dbReference type="NCBI Taxonomy" id="39687"/>
    <lineage>
        <taxon>Bacteria</taxon>
        <taxon>Bacillati</taxon>
        <taxon>Actinomycetota</taxon>
        <taxon>Actinomycetes</taxon>
        <taxon>Mycobacteriales</taxon>
        <taxon>Mycobacteriaceae</taxon>
        <taxon>Mycolicibacterium</taxon>
    </lineage>
</organism>
<evidence type="ECO:0000256" key="1">
    <source>
        <dbReference type="SAM" id="SignalP"/>
    </source>
</evidence>
<protein>
    <submittedName>
        <fullName evidence="2">Uncharacterized protein</fullName>
    </submittedName>
</protein>
<feature type="signal peptide" evidence="1">
    <location>
        <begin position="1"/>
        <end position="23"/>
    </location>
</feature>
<dbReference type="Proteomes" id="UP001172687">
    <property type="component" value="Unassembled WGS sequence"/>
</dbReference>
<keyword evidence="3" id="KW-1185">Reference proteome</keyword>
<proteinExistence type="predicted"/>
<dbReference type="EMBL" id="JAUHTC010000007">
    <property type="protein sequence ID" value="MDN4516518.1"/>
    <property type="molecule type" value="Genomic_DNA"/>
</dbReference>
<comment type="caution">
    <text evidence="2">The sequence shown here is derived from an EMBL/GenBank/DDBJ whole genome shotgun (WGS) entry which is preliminary data.</text>
</comment>
<keyword evidence="1" id="KW-0732">Signal</keyword>
<name>A0ABT8H6Y2_MYCAO</name>